<feature type="domain" description="Secretion system C-terminal sorting" evidence="1">
    <location>
        <begin position="1547"/>
        <end position="1619"/>
    </location>
</feature>
<dbReference type="InterPro" id="IPR026444">
    <property type="entry name" value="Secre_tail"/>
</dbReference>
<gene>
    <name evidence="2" type="ORF">TBC1_12512</name>
</gene>
<protein>
    <submittedName>
        <fullName evidence="2">Protein containing Por secretion system C-terminal sorting domain</fullName>
    </submittedName>
</protein>
<proteinExistence type="predicted"/>
<accession>A0A0S7BVV3</accession>
<dbReference type="Proteomes" id="UP000053091">
    <property type="component" value="Unassembled WGS sequence"/>
</dbReference>
<evidence type="ECO:0000259" key="1">
    <source>
        <dbReference type="Pfam" id="PF18962"/>
    </source>
</evidence>
<keyword evidence="3" id="KW-1185">Reference proteome</keyword>
<dbReference type="EMBL" id="DF968183">
    <property type="protein sequence ID" value="GAP44701.1"/>
    <property type="molecule type" value="Genomic_DNA"/>
</dbReference>
<dbReference type="OrthoDB" id="892331at2"/>
<dbReference type="Pfam" id="PF18962">
    <property type="entry name" value="Por_Secre_tail"/>
    <property type="match status" value="1"/>
</dbReference>
<sequence>MKKILFIILILLVRYTVFSQATWDIREINPGIEQSPLLSPTGIINSWDGAFINPNLNLRMLNILINIIYDVTPGQDPYTEVSGNNIGWPHISISQAGINVPGTIPTWLEDLFDIQEEDESNIHGMFTKKYYESSFGNLHLIGDFIVVNIPQSYVIAGVQGSTGTFEKGDLFNRTIDYINENGGLTTIFGHDDISDYKLPGGDEEIHFGSVMFRNSKPGYGTYEAEIGGMFSSSSPILFSDDNTYEVRAGLIFCSGPSESWVLNPVSVMNHEMGHALIAPDNNMHYGGGNGWDHNSGRVFLQMMGGYGLMGQSSTGLVSANAFDRWWLHWKNPIYNTTDSYIAASNQVSDISVTDGNKTFILRDFVTTGDAIRIKLPYVDEGARNQYIWLEHHKIGTNGKIDFLTFSNTDDYCRPQGKPGIYAYYQVGKDILTGESTVIRPSGQSDHLKPISAEGNFNYSAPNPAYKIFHCVGDKDILQRARKNDPNPFMGTNDIMAHLNNTGNNPLTVNDAFGAFSKYHYVNGQWIDNDSLPYLMDERDPFRGECFFNLSTNPAPVPTTTYYNEVFGDEIQKAAITDNNTIYLSGLSIFMAPLANGDYKVSIDWNRNTVENDVVWTGKIAMTDRLYVSNGSVVELKQNLTPCQVDKDPIANQYAPVTEFFCKENSLMTFSGQSKMDVTEKSKIHILSTSVTTFEDYATLTIKTGSELIVESCANLVLRGQAKLIVEPGGILTVKPGANIFVDNETNIDLKSGYEIGIGGIDIFEDEFLGIPPSKIISSNTTWSNVNYNFLDDLYIAPGATLTLSNTELRFFRTAKVKVARGAKLEMTTNSNLTATCNSELWAGVEVWGDPSLPQTPSTNQGHIVINNSKIELARTGILLDKPMNPTDNPVTPGVPSGNGGGIIQAINAYFVNNYIGVSFSPYVNNNASYFTNCTFSANAAFPETFTGIDCHANLNGVVGIDFLKCTFTIETGVKINAGIRSYNSNFLVDGIMSNQKYLRSVFENLTHGIYATASLSNRSFKVRNSVFRKCNKGIFASGVNNITIKDNFFAQPLLFGNPTNTRSGIYLEYCTGYMIQNDTIKSTTNRLRSEVGMYIKNSGPHENLIYNNAIIDMDDAIIVEGENRNGDSEGLCIKCNVFQYNKNDVRILPGENTWIFNQGIKKYQGSPADDPKAPAGNIFSNPADYFNIDNELCRPIEYFHHPDNNPNIVIRPDNDKVRIFRKTVSLTENENNQFDRPSACPPIPIPQDSKEELLAGVLLMDGQITNTKSELELLTDDGDTPLTVNNITSSAPFEALWLHDELLGASPYLSDTALVKAAEKEEVLNSALIRDVMVANPHSAKSKEVIEALEQRNESLPESIWTEINAGRNQISARQALEINISDLSAEKSLSRTLLMQAYQDENKTDSLRWLLNQIPDALSAYKSTWTWFDEGNTGVGLTAIQNMDLSSIPENHRSYKDGYDQLAEIINQLATDTSYILQNDTSALLTLQNLVLNDNPAGITARNLLTAYRLMNYEAVIPVPDTALKSAIASFDNPRKVKEDKTGIHVFPNPANDYAIVSYNMEGRCIMELLSKDGRVIRSENLKSGINQHLIRTEGLPSGVYTLILKGGNKVLSTKLVIR</sequence>
<dbReference type="NCBIfam" id="TIGR04183">
    <property type="entry name" value="Por_Secre_tail"/>
    <property type="match status" value="1"/>
</dbReference>
<dbReference type="RefSeq" id="WP_062044423.1">
    <property type="nucleotide sequence ID" value="NZ_DF968183.1"/>
</dbReference>
<name>A0A0S7BVV3_9BACT</name>
<dbReference type="InterPro" id="IPR011050">
    <property type="entry name" value="Pectin_lyase_fold/virulence"/>
</dbReference>
<evidence type="ECO:0000313" key="2">
    <source>
        <dbReference type="EMBL" id="GAP44701.1"/>
    </source>
</evidence>
<organism evidence="2">
    <name type="scientific">Lentimicrobium saccharophilum</name>
    <dbReference type="NCBI Taxonomy" id="1678841"/>
    <lineage>
        <taxon>Bacteria</taxon>
        <taxon>Pseudomonadati</taxon>
        <taxon>Bacteroidota</taxon>
        <taxon>Bacteroidia</taxon>
        <taxon>Bacteroidales</taxon>
        <taxon>Lentimicrobiaceae</taxon>
        <taxon>Lentimicrobium</taxon>
    </lineage>
</organism>
<evidence type="ECO:0000313" key="3">
    <source>
        <dbReference type="Proteomes" id="UP000053091"/>
    </source>
</evidence>
<dbReference type="SUPFAM" id="SSF51126">
    <property type="entry name" value="Pectin lyase-like"/>
    <property type="match status" value="1"/>
</dbReference>
<reference evidence="2" key="1">
    <citation type="journal article" date="2015" name="Genome Announc.">
        <title>Draft Genome Sequence of Bacteroidales Strain TBC1, a Novel Isolate from a Methanogenic Wastewater Treatment System.</title>
        <authorList>
            <person name="Tourlousse D.M."/>
            <person name="Matsuura N."/>
            <person name="Sun L."/>
            <person name="Toyonaga M."/>
            <person name="Kuroda K."/>
            <person name="Ohashi A."/>
            <person name="Cruz R."/>
            <person name="Yamaguchi T."/>
            <person name="Sekiguchi Y."/>
        </authorList>
    </citation>
    <scope>NUCLEOTIDE SEQUENCE [LARGE SCALE GENOMIC DNA]</scope>
    <source>
        <strain evidence="2">TBC1</strain>
    </source>
</reference>